<keyword evidence="3" id="KW-0813">Transport</keyword>
<dbReference type="PROSITE" id="PS50983">
    <property type="entry name" value="FE_B12_PBP"/>
    <property type="match status" value="1"/>
</dbReference>
<feature type="domain" description="Fe/B12 periplasmic-binding" evidence="5">
    <location>
        <begin position="66"/>
        <end position="336"/>
    </location>
</feature>
<comment type="subcellular location">
    <subcellularLocation>
        <location evidence="1">Cell envelope</location>
    </subcellularLocation>
</comment>
<dbReference type="InterPro" id="IPR002491">
    <property type="entry name" value="ABC_transptr_periplasmic_BD"/>
</dbReference>
<dbReference type="Gene3D" id="3.40.50.1980">
    <property type="entry name" value="Nitrogenase molybdenum iron protein domain"/>
    <property type="match status" value="2"/>
</dbReference>
<dbReference type="Pfam" id="PF01497">
    <property type="entry name" value="Peripla_BP_2"/>
    <property type="match status" value="1"/>
</dbReference>
<dbReference type="PANTHER" id="PTHR30532">
    <property type="entry name" value="IRON III DICITRATE-BINDING PERIPLASMIC PROTEIN"/>
    <property type="match status" value="1"/>
</dbReference>
<dbReference type="EMBL" id="JBFNQN010000016">
    <property type="protein sequence ID" value="MEW9267238.1"/>
    <property type="molecule type" value="Genomic_DNA"/>
</dbReference>
<evidence type="ECO:0000313" key="6">
    <source>
        <dbReference type="EMBL" id="MEW9267238.1"/>
    </source>
</evidence>
<evidence type="ECO:0000256" key="2">
    <source>
        <dbReference type="ARBA" id="ARBA00008814"/>
    </source>
</evidence>
<keyword evidence="7" id="KW-1185">Reference proteome</keyword>
<comment type="caution">
    <text evidence="6">The sequence shown here is derived from an EMBL/GenBank/DDBJ whole genome shotgun (WGS) entry which is preliminary data.</text>
</comment>
<name>A0ABV3PC64_9ACTN</name>
<comment type="similarity">
    <text evidence="2">Belongs to the bacterial solute-binding protein 8 family.</text>
</comment>
<keyword evidence="4" id="KW-0732">Signal</keyword>
<organism evidence="6 7">
    <name type="scientific">Kineococcus endophyticus</name>
    <dbReference type="NCBI Taxonomy" id="1181883"/>
    <lineage>
        <taxon>Bacteria</taxon>
        <taxon>Bacillati</taxon>
        <taxon>Actinomycetota</taxon>
        <taxon>Actinomycetes</taxon>
        <taxon>Kineosporiales</taxon>
        <taxon>Kineosporiaceae</taxon>
        <taxon>Kineococcus</taxon>
    </lineage>
</organism>
<sequence length="336" mass="35063">MSSARAGGRRASRRGVLGAALGASVLLAVTACGGTDRATAGGTASAATTRSVDTAFGAVEIPAEPRRVIALEGAVGPLLGAGITPLATADGDYEDAFLPQEYEKVSDLPIVLGADGWDYEKISSLEPDLMIGFVRGGTQEELSAEATATWEKLNAIAPTVLVRSDGSARTKDATLEMSHVLGDGDDADAAKARYESKAAQIRADYADVLSGNVFAPLDFYEEVTVYSPISWPGDTVVDAGGTLTSVSRDITDENAAFLSAEQLGTVTDATAVLYEQSLAEEPGVGAAEMMALPTWQELPAVRAGHAYGLRYFFADRYETGLVALQDFEKALAAIRG</sequence>
<dbReference type="PROSITE" id="PS51318">
    <property type="entry name" value="TAT"/>
    <property type="match status" value="1"/>
</dbReference>
<evidence type="ECO:0000313" key="7">
    <source>
        <dbReference type="Proteomes" id="UP001555826"/>
    </source>
</evidence>
<dbReference type="InterPro" id="IPR051313">
    <property type="entry name" value="Bact_iron-sidero_bind"/>
</dbReference>
<dbReference type="PROSITE" id="PS51257">
    <property type="entry name" value="PROKAR_LIPOPROTEIN"/>
    <property type="match status" value="1"/>
</dbReference>
<evidence type="ECO:0000256" key="1">
    <source>
        <dbReference type="ARBA" id="ARBA00004196"/>
    </source>
</evidence>
<dbReference type="RefSeq" id="WP_367640497.1">
    <property type="nucleotide sequence ID" value="NZ_JBFNQN010000016.1"/>
</dbReference>
<evidence type="ECO:0000256" key="4">
    <source>
        <dbReference type="ARBA" id="ARBA00022729"/>
    </source>
</evidence>
<accession>A0ABV3PC64</accession>
<gene>
    <name evidence="6" type="ORF">AB1207_21005</name>
</gene>
<evidence type="ECO:0000259" key="5">
    <source>
        <dbReference type="PROSITE" id="PS50983"/>
    </source>
</evidence>
<reference evidence="6 7" key="1">
    <citation type="submission" date="2024-07" db="EMBL/GenBank/DDBJ databases">
        <authorList>
            <person name="Thanompreechachai J."/>
            <person name="Duangmal K."/>
        </authorList>
    </citation>
    <scope>NUCLEOTIDE SEQUENCE [LARGE SCALE GENOMIC DNA]</scope>
    <source>
        <strain evidence="6 7">KCTC 19886</strain>
    </source>
</reference>
<proteinExistence type="inferred from homology"/>
<dbReference type="Proteomes" id="UP001555826">
    <property type="component" value="Unassembled WGS sequence"/>
</dbReference>
<evidence type="ECO:0000256" key="3">
    <source>
        <dbReference type="ARBA" id="ARBA00022448"/>
    </source>
</evidence>
<dbReference type="SUPFAM" id="SSF53807">
    <property type="entry name" value="Helical backbone' metal receptor"/>
    <property type="match status" value="1"/>
</dbReference>
<protein>
    <submittedName>
        <fullName evidence="6">ABC transporter substrate-binding protein</fullName>
    </submittedName>
</protein>
<dbReference type="InterPro" id="IPR006311">
    <property type="entry name" value="TAT_signal"/>
</dbReference>
<dbReference type="PANTHER" id="PTHR30532:SF25">
    <property type="entry name" value="IRON(III) DICITRATE-BINDING PERIPLASMIC PROTEIN"/>
    <property type="match status" value="1"/>
</dbReference>